<evidence type="ECO:0000313" key="1">
    <source>
        <dbReference type="EnsemblPlants" id="ORGLA08G0100200.1"/>
    </source>
</evidence>
<name>I1QHV1_ORYGL</name>
<evidence type="ECO:0000313" key="2">
    <source>
        <dbReference type="Proteomes" id="UP000007306"/>
    </source>
</evidence>
<reference evidence="1 2" key="2">
    <citation type="submission" date="2018-04" db="EMBL/GenBank/DDBJ databases">
        <title>OglaRS2 (Oryza glaberrima Reference Sequence Version 2).</title>
        <authorList>
            <person name="Zhang J."/>
            <person name="Kudrna D."/>
            <person name="Lee S."/>
            <person name="Talag J."/>
            <person name="Rajasekar S."/>
            <person name="Wing R.A."/>
        </authorList>
    </citation>
    <scope>NUCLEOTIDE SEQUENCE [LARGE SCALE GENOMIC DNA]</scope>
    <source>
        <strain evidence="1 2">cv. IRGC 96717</strain>
    </source>
</reference>
<dbReference type="AlphaFoldDB" id="I1QHV1"/>
<dbReference type="EnsemblPlants" id="ORGLA08G0100200.1">
    <property type="protein sequence ID" value="ORGLA08G0100200.1"/>
    <property type="gene ID" value="ORGLA08G0100200"/>
</dbReference>
<dbReference type="Gramene" id="ORGLA08G0100200.1">
    <property type="protein sequence ID" value="ORGLA08G0100200.1"/>
    <property type="gene ID" value="ORGLA08G0100200"/>
</dbReference>
<organism evidence="1 2">
    <name type="scientific">Oryza glaberrima</name>
    <name type="common">African rice</name>
    <dbReference type="NCBI Taxonomy" id="4538"/>
    <lineage>
        <taxon>Eukaryota</taxon>
        <taxon>Viridiplantae</taxon>
        <taxon>Streptophyta</taxon>
        <taxon>Embryophyta</taxon>
        <taxon>Tracheophyta</taxon>
        <taxon>Spermatophyta</taxon>
        <taxon>Magnoliopsida</taxon>
        <taxon>Liliopsida</taxon>
        <taxon>Poales</taxon>
        <taxon>Poaceae</taxon>
        <taxon>BOP clade</taxon>
        <taxon>Oryzoideae</taxon>
        <taxon>Oryzeae</taxon>
        <taxon>Oryzinae</taxon>
        <taxon>Oryza</taxon>
    </lineage>
</organism>
<accession>I1QHV1</accession>
<proteinExistence type="predicted"/>
<dbReference type="STRING" id="4538.I1QHV1"/>
<keyword evidence="2" id="KW-1185">Reference proteome</keyword>
<sequence>MPPPPPPPRRTTAAAAAADDNDNFDYAAEMEADAAGNGSARSAAYAARAVVYDGVDPFEGMEFDNEEPLTRTSWCRHSRSHRGWTRRR</sequence>
<reference evidence="1" key="1">
    <citation type="submission" date="2015-06" db="UniProtKB">
        <authorList>
            <consortium name="EnsemblPlants"/>
        </authorList>
    </citation>
    <scope>IDENTIFICATION</scope>
</reference>
<dbReference type="HOGENOM" id="CLU_190228_0_0_1"/>
<protein>
    <submittedName>
        <fullName evidence="1">Uncharacterized protein</fullName>
    </submittedName>
</protein>
<dbReference type="Proteomes" id="UP000007306">
    <property type="component" value="Chromosome 8"/>
</dbReference>